<reference evidence="2" key="1">
    <citation type="journal article" date="2019" name="Sci. Rep.">
        <title>Draft genome of Tanacetum cinerariifolium, the natural source of mosquito coil.</title>
        <authorList>
            <person name="Yamashiro T."/>
            <person name="Shiraishi A."/>
            <person name="Satake H."/>
            <person name="Nakayama K."/>
        </authorList>
    </citation>
    <scope>NUCLEOTIDE SEQUENCE</scope>
</reference>
<evidence type="ECO:0000259" key="1">
    <source>
        <dbReference type="Pfam" id="PF13976"/>
    </source>
</evidence>
<name>A0A6L2LWC2_TANCI</name>
<proteinExistence type="predicted"/>
<dbReference type="AlphaFoldDB" id="A0A6L2LWC2"/>
<dbReference type="InterPro" id="IPR036397">
    <property type="entry name" value="RNaseH_sf"/>
</dbReference>
<dbReference type="InterPro" id="IPR025724">
    <property type="entry name" value="GAG-pre-integrase_dom"/>
</dbReference>
<accession>A0A6L2LWC2</accession>
<dbReference type="Pfam" id="PF13976">
    <property type="entry name" value="gag_pre-integrs"/>
    <property type="match status" value="1"/>
</dbReference>
<feature type="domain" description="GAG-pre-integrase" evidence="1">
    <location>
        <begin position="287"/>
        <end position="357"/>
    </location>
</feature>
<dbReference type="PANTHER" id="PTHR47150:SF4">
    <property type="entry name" value="HARBINGER TRANSPOSASE-DERIVED PROTEIN-RELATED"/>
    <property type="match status" value="1"/>
</dbReference>
<comment type="caution">
    <text evidence="2">The sequence shown here is derived from an EMBL/GenBank/DDBJ whole genome shotgun (WGS) entry which is preliminary data.</text>
</comment>
<dbReference type="EMBL" id="BKCJ010005046">
    <property type="protein sequence ID" value="GEU64584.1"/>
    <property type="molecule type" value="Genomic_DNA"/>
</dbReference>
<organism evidence="2">
    <name type="scientific">Tanacetum cinerariifolium</name>
    <name type="common">Dalmatian daisy</name>
    <name type="synonym">Chrysanthemum cinerariifolium</name>
    <dbReference type="NCBI Taxonomy" id="118510"/>
    <lineage>
        <taxon>Eukaryota</taxon>
        <taxon>Viridiplantae</taxon>
        <taxon>Streptophyta</taxon>
        <taxon>Embryophyta</taxon>
        <taxon>Tracheophyta</taxon>
        <taxon>Spermatophyta</taxon>
        <taxon>Magnoliopsida</taxon>
        <taxon>eudicotyledons</taxon>
        <taxon>Gunneridae</taxon>
        <taxon>Pentapetalae</taxon>
        <taxon>asterids</taxon>
        <taxon>campanulids</taxon>
        <taxon>Asterales</taxon>
        <taxon>Asteraceae</taxon>
        <taxon>Asteroideae</taxon>
        <taxon>Anthemideae</taxon>
        <taxon>Anthemidinae</taxon>
        <taxon>Tanacetum</taxon>
    </lineage>
</organism>
<dbReference type="PANTHER" id="PTHR47150">
    <property type="entry name" value="OS12G0169200 PROTEIN"/>
    <property type="match status" value="1"/>
</dbReference>
<sequence length="561" mass="63999">MGSKQREGISTLMKYTAVIRQLAYDTVPGALDEYFQMGATTSRDSIKYFCKSIMEIYGLEYLQKHTYTNVEKLYRFHKEKHGFSEPMGIKNLSVNVDSRLVANQINGWYKAKNQSMIQYLEKAKTLVNDFKFSIENESCDTNGDWNAFLAVCESGPKDTKNLDPKWEGPYEVVEALGKGEYKLRNESVSRKCNNSGGLRACLARNNHTYYRIVKGRGEYGHLDLFEVYKTSSFKRAKWCANLLCGSNLSNAPSSSNSLADRINHHIHRRLWMHKAHDGKPQVAVSDLYIIALEESFSPTLLCFMAKALPTQTWLWHRRLSYLAFDAINQSSKNDIVNGLPKLKYTKDQLCSSCELGKAKRSAFKTKTVPSSKGRLHLLHMDLCGLTRVDVSLYVAIETNATMEEFVTKDRANYYSGITSITVNGKVAYELKGKFLDDLGNNAFSGTNGEDTVEHIEYFLKIVDPIDLPNVNYERLRLAVFPISLVGNASKWFDEFKGSITTWVDLTEKIFRKYYPPSRTCNVMGTEAKKDPTNTMFEEWLASKFANHMMMDPLTMEVLRDF</sequence>
<dbReference type="Gene3D" id="3.30.420.10">
    <property type="entry name" value="Ribonuclease H-like superfamily/Ribonuclease H"/>
    <property type="match status" value="1"/>
</dbReference>
<evidence type="ECO:0000313" key="2">
    <source>
        <dbReference type="EMBL" id="GEU64584.1"/>
    </source>
</evidence>
<protein>
    <submittedName>
        <fullName evidence="2">Retrovirus-related Pol polyprotein from transposon TNT 1-94</fullName>
    </submittedName>
</protein>
<dbReference type="GO" id="GO:0003676">
    <property type="term" value="F:nucleic acid binding"/>
    <property type="evidence" value="ECO:0007669"/>
    <property type="project" value="InterPro"/>
</dbReference>
<gene>
    <name evidence="2" type="ORF">Tci_036562</name>
</gene>